<dbReference type="PANTHER" id="PTHR43105">
    <property type="entry name" value="RESPIRATORY NITRATE REDUCTASE"/>
    <property type="match status" value="1"/>
</dbReference>
<dbReference type="Gene3D" id="3.40.228.10">
    <property type="entry name" value="Dimethylsulfoxide Reductase, domain 2"/>
    <property type="match status" value="1"/>
</dbReference>
<evidence type="ECO:0000256" key="9">
    <source>
        <dbReference type="ARBA" id="ARBA00022723"/>
    </source>
</evidence>
<dbReference type="Proteomes" id="UP001642464">
    <property type="component" value="Unassembled WGS sequence"/>
</dbReference>
<dbReference type="InterPro" id="IPR005126">
    <property type="entry name" value="NapC/NirT_cyt_c_N"/>
</dbReference>
<dbReference type="Gene3D" id="3.30.70.920">
    <property type="match status" value="1"/>
</dbReference>
<keyword evidence="13" id="KW-0560">Oxidoreductase</keyword>
<dbReference type="CDD" id="cd16373">
    <property type="entry name" value="DMSOR_beta_like"/>
    <property type="match status" value="1"/>
</dbReference>
<evidence type="ECO:0000313" key="21">
    <source>
        <dbReference type="Proteomes" id="UP001642464"/>
    </source>
</evidence>
<dbReference type="Gene3D" id="3.40.50.740">
    <property type="match status" value="1"/>
</dbReference>
<dbReference type="InterPro" id="IPR017896">
    <property type="entry name" value="4Fe4S_Fe-S-bd"/>
</dbReference>
<dbReference type="InterPro" id="IPR006656">
    <property type="entry name" value="Mopterin_OxRdtase"/>
</dbReference>
<dbReference type="InterPro" id="IPR004494">
    <property type="entry name" value="MauM_NapG"/>
</dbReference>
<evidence type="ECO:0000256" key="17">
    <source>
        <dbReference type="SAM" id="Phobius"/>
    </source>
</evidence>
<dbReference type="SMART" id="SM00926">
    <property type="entry name" value="Molybdop_Fe4S4"/>
    <property type="match status" value="1"/>
</dbReference>
<dbReference type="PROSITE" id="PS00551">
    <property type="entry name" value="MOLYBDOPTERIN_PROK_1"/>
    <property type="match status" value="1"/>
</dbReference>
<feature type="transmembrane region" description="Helical" evidence="17">
    <location>
        <begin position="1209"/>
        <end position="1227"/>
    </location>
</feature>
<dbReference type="Gene3D" id="2.40.40.20">
    <property type="match status" value="1"/>
</dbReference>
<evidence type="ECO:0000256" key="2">
    <source>
        <dbReference type="ARBA" id="ARBA00001966"/>
    </source>
</evidence>
<keyword evidence="17" id="KW-1133">Transmembrane helix</keyword>
<keyword evidence="16" id="KW-0534">Nitrate assimilation</keyword>
<dbReference type="CDD" id="cd02791">
    <property type="entry name" value="MopB_CT_Nitrate-R-NapA-like"/>
    <property type="match status" value="1"/>
</dbReference>
<dbReference type="Gene3D" id="3.30.200.210">
    <property type="match status" value="1"/>
</dbReference>
<dbReference type="InterPro" id="IPR010051">
    <property type="entry name" value="Periplasm_NO3_reductase_lsu"/>
</dbReference>
<dbReference type="NCBIfam" id="NF007012">
    <property type="entry name" value="PRK09476.1"/>
    <property type="match status" value="1"/>
</dbReference>
<evidence type="ECO:0000256" key="1">
    <source>
        <dbReference type="ARBA" id="ARBA00001942"/>
    </source>
</evidence>
<keyword evidence="15" id="KW-0411">Iron-sulfur</keyword>
<dbReference type="InterPro" id="IPR011886">
    <property type="entry name" value="NapH_MauN"/>
</dbReference>
<feature type="transmembrane region" description="Helical" evidence="17">
    <location>
        <begin position="1102"/>
        <end position="1120"/>
    </location>
</feature>
<keyword evidence="14" id="KW-0408">Iron</keyword>
<sequence length="1739" mass="193498">MLNICGCLVHVKPGVTDDVIAAIECMAGCEVHAHDSGRLVVTVEDTDDKRASEQIMDMHQIPGVLTVTLTYHHFEPHGPTTAAGAAAQVGTPDIRWDKAACRFCGTGCSVLVGTKDGRVVATQGDPHAPVNRGLNCIKGYFLSKIMYGEDRVTQPLLRKTNGVYDKEGEFTPVSWDEAFDIMAEKWKKALNEKGPEGIGMFGSGQWTVWEGYAASKLMKGGFRSNNIDPNARHCMASAVAGFIRTFGIDEPMGCYDDLEHADTFVLWGSNMAEMHPILWSRLTDTRLTKPGAEVHVLSTFEHRSFELADNGMIFAPQTDLAILNYIANYIIQNDAVNWDFVNNHVNITKTNTDIGYGLRPQHALEQAAANPAHEGKHGKLEKISFDEYKDFVSEYTVEKASEMSGVPAAQLERLAAQYADPNRKVMSLWTMGFNQHTRGTWVNSLMYNVHLLVGKISEPGNSPFSLTGQPSACGTAREVGTFAHRLPADMVVANEAHRTFSEEKWKLPKGLLNGKVGAHAVLQHRKLKDGDINAYWVQCTNNMQAAPNMNEEGLPGYRNPDNFIVVSDPYPTVTAVAADLILPTAMWVEKEGAYGNAERRTQFWRQQVKAPGEAKSDMWQVMEFSKRFTTDEVWPAEILDANPDYKGKTLFEVLFANGQVDKFPLSETAEGYDNDESEHFGFYVQKGLFEEYAAFGRGKAHDLADFDTYHQARGLRWPVVDGKETLYRFREGYDPYVKEGEGVRFYGKKDGKANIIFAPYEPPAEAPDEEFDLWLVTGRVLEHWHSGSMTRRVPELHRSFPTALVYMHPDDARDRGLRRGQEITISTRRGDVITRVETRGRNKVPKGVVFYPWFDEGQLVNKLTLDATCPISKETDFKKPPGALAEDDFLSACIRCGLCVRDCPYDTLKLAELGDDGAATGTPYFTARDIPCEMCDDIPCVAACPTGALDKELDLFDDADMGVAVLIDLENCLNALGLRCDVCYRVCPLIDEAITLEQSHNPRSGHHAIFMPTVHADKCTGCGKCEKSCVLPNASAIKVLPARIARAEAADHYRLGWEENQPIVDELIDLPDRLPGPGTDNLQAPGGYVEEFKPTFKLPKGGVFFLGLFLLGPWFGIWWVKGNLAGSLTFDTLPLTDPFVLLQSLAAGHLPELTAIVGAIIVAIAYALIGGRVYCSWVCPINPVTDAASWLHRRFDLPKGWQPKRQTRFFMLAMVFVVSAATGTIAWEVVNPVSMVYRGLIFGMGFAWAFVIGVFLFDLILARRGWCGHLCPVGAFYGLVGERSVLRVSATNRAACDNCMDCFAVCPENHVISPALKGKAGDTPLILSPDCTNCGRCIDVCAVDVFAFTHRFDDRVNNTVTRAVDETLPAEQVPKQMEGRIPRNYRQQPPLIPHSVSQYQMDKRTNQLWNAIWSPVSAFSVGFIVIGGFLAGILFWGGFHWTLELTNTEEFCVSCHTMETNLGEYRETVHYNNHSGVRAICSDCHVPHEWQHKIKAKIMAVKDVYHELAGTISTPEKYEEHRLQMASVVWRKMKASDSRECRNCHNFDYMDFTIQENRAAAEHQKAIDENMTCIDCHQGIAHALAPGSAEEYRRVVEQLEAKNVGMFDMAVAVIVGVLAGSLGCAIRHRGKRINACKVNVQVRQEGEGDYSCKQPDQHGHLGDGQKRRRFLGRVEQPRPLFPHLPLPPPVNQLHAEKREQGKGAEQDHMCKIAVRIRHTGSIAMIGIQFCHGAQSQRAM</sequence>
<dbReference type="InterPro" id="IPR041957">
    <property type="entry name" value="CT_Nitrate-R-NapA-like"/>
</dbReference>
<dbReference type="Pfam" id="PF04879">
    <property type="entry name" value="Molybdop_Fe4S4"/>
    <property type="match status" value="1"/>
</dbReference>
<dbReference type="InterPro" id="IPR005591">
    <property type="entry name" value="NapB"/>
</dbReference>
<dbReference type="Pfam" id="PF01568">
    <property type="entry name" value="Molydop_binding"/>
    <property type="match status" value="1"/>
</dbReference>
<feature type="domain" description="4Fe-4S Mo/W bis-MGD-type" evidence="19">
    <location>
        <begin position="94"/>
        <end position="150"/>
    </location>
</feature>
<keyword evidence="5" id="KW-0813">Transport</keyword>
<dbReference type="NCBIfam" id="TIGR02163">
    <property type="entry name" value="napH"/>
    <property type="match status" value="1"/>
</dbReference>
<evidence type="ECO:0000259" key="19">
    <source>
        <dbReference type="PROSITE" id="PS51669"/>
    </source>
</evidence>
<organism evidence="20 21">
    <name type="scientific">Durusdinium trenchii</name>
    <dbReference type="NCBI Taxonomy" id="1381693"/>
    <lineage>
        <taxon>Eukaryota</taxon>
        <taxon>Sar</taxon>
        <taxon>Alveolata</taxon>
        <taxon>Dinophyceae</taxon>
        <taxon>Suessiales</taxon>
        <taxon>Symbiodiniaceae</taxon>
        <taxon>Durusdinium</taxon>
    </lineage>
</organism>
<keyword evidence="21" id="KW-1185">Reference proteome</keyword>
<evidence type="ECO:0000256" key="8">
    <source>
        <dbReference type="ARBA" id="ARBA00022617"/>
    </source>
</evidence>
<feature type="domain" description="4Fe-4S ferredoxin-type" evidence="18">
    <location>
        <begin position="1323"/>
        <end position="1351"/>
    </location>
</feature>
<dbReference type="NCBIfam" id="NF007013">
    <property type="entry name" value="PRK09477.1"/>
    <property type="match status" value="1"/>
</dbReference>
<dbReference type="PROSITE" id="PS51379">
    <property type="entry name" value="4FE4S_FER_2"/>
    <property type="match status" value="5"/>
</dbReference>
<comment type="caution">
    <text evidence="20">The sequence shown here is derived from an EMBL/GenBank/DDBJ whole genome shotgun (WGS) entry which is preliminary data.</text>
</comment>
<dbReference type="Pfam" id="PF03892">
    <property type="entry name" value="NapB"/>
    <property type="match status" value="1"/>
</dbReference>
<dbReference type="SUPFAM" id="SSF53706">
    <property type="entry name" value="Formate dehydrogenase/DMSO reductase, domains 1-3"/>
    <property type="match status" value="1"/>
</dbReference>
<dbReference type="Pfam" id="PF00384">
    <property type="entry name" value="Molybdopterin"/>
    <property type="match status" value="1"/>
</dbReference>
<dbReference type="SUPFAM" id="SSF54862">
    <property type="entry name" value="4Fe-4S ferredoxins"/>
    <property type="match status" value="2"/>
</dbReference>
<feature type="domain" description="4Fe-4S ferredoxin-type" evidence="18">
    <location>
        <begin position="882"/>
        <end position="913"/>
    </location>
</feature>
<proteinExistence type="inferred from homology"/>
<keyword evidence="12" id="KW-0249">Electron transport</keyword>
<feature type="transmembrane region" description="Helical" evidence="17">
    <location>
        <begin position="1411"/>
        <end position="1436"/>
    </location>
</feature>
<feature type="transmembrane region" description="Helical" evidence="17">
    <location>
        <begin position="1604"/>
        <end position="1626"/>
    </location>
</feature>
<keyword evidence="7" id="KW-0500">Molybdenum</keyword>
<comment type="subcellular location">
    <subcellularLocation>
        <location evidence="3">Cell envelope</location>
    </subcellularLocation>
</comment>
<feature type="domain" description="4Fe-4S ferredoxin-type" evidence="18">
    <location>
        <begin position="1286"/>
        <end position="1317"/>
    </location>
</feature>
<keyword evidence="11" id="KW-0677">Repeat</keyword>
<dbReference type="SUPFAM" id="SSF50692">
    <property type="entry name" value="ADC-like"/>
    <property type="match status" value="1"/>
</dbReference>
<comment type="similarity">
    <text evidence="4">Belongs to the prokaryotic molybdopterin-containing oxidoreductase family. NasA/NapA/NarB subfamily.</text>
</comment>
<keyword evidence="8" id="KW-0349">Heme</keyword>
<dbReference type="Pfam" id="PF12838">
    <property type="entry name" value="Fer4_7"/>
    <property type="match status" value="3"/>
</dbReference>
<dbReference type="PANTHER" id="PTHR43105:SF11">
    <property type="entry name" value="PERIPLASMIC NITRATE REDUCTASE"/>
    <property type="match status" value="1"/>
</dbReference>
<evidence type="ECO:0000256" key="10">
    <source>
        <dbReference type="ARBA" id="ARBA00022729"/>
    </source>
</evidence>
<dbReference type="HAMAP" id="MF_01630">
    <property type="entry name" value="Nitrate_reduct_NapA"/>
    <property type="match status" value="1"/>
</dbReference>
<evidence type="ECO:0000256" key="15">
    <source>
        <dbReference type="ARBA" id="ARBA00023014"/>
    </source>
</evidence>
<dbReference type="HAMAP" id="MF_02200">
    <property type="entry name" value="NapD"/>
    <property type="match status" value="1"/>
</dbReference>
<comment type="cofactor">
    <cofactor evidence="2">
        <name>[4Fe-4S] cluster</name>
        <dbReference type="ChEBI" id="CHEBI:49883"/>
    </cofactor>
</comment>
<evidence type="ECO:0000256" key="7">
    <source>
        <dbReference type="ARBA" id="ARBA00022505"/>
    </source>
</evidence>
<dbReference type="NCBIfam" id="TIGR01706">
    <property type="entry name" value="NAPA"/>
    <property type="match status" value="1"/>
</dbReference>
<accession>A0ABP0HFN0</accession>
<evidence type="ECO:0000256" key="5">
    <source>
        <dbReference type="ARBA" id="ARBA00022448"/>
    </source>
</evidence>
<dbReference type="PROSITE" id="PS00198">
    <property type="entry name" value="4FE4S_FER_1"/>
    <property type="match status" value="2"/>
</dbReference>
<reference evidence="20 21" key="1">
    <citation type="submission" date="2024-02" db="EMBL/GenBank/DDBJ databases">
        <authorList>
            <person name="Chen Y."/>
            <person name="Shah S."/>
            <person name="Dougan E. K."/>
            <person name="Thang M."/>
            <person name="Chan C."/>
        </authorList>
    </citation>
    <scope>NUCLEOTIDE SEQUENCE [LARGE SCALE GENOMIC DNA]</scope>
</reference>
<dbReference type="InterPro" id="IPR027467">
    <property type="entry name" value="MopterinOxRdtase_cofactor_BS"/>
</dbReference>
<feature type="domain" description="4Fe-4S ferredoxin-type" evidence="18">
    <location>
        <begin position="921"/>
        <end position="954"/>
    </location>
</feature>
<comment type="cofactor">
    <cofactor evidence="1">
        <name>Mo-bis(molybdopterin guanine dinucleotide)</name>
        <dbReference type="ChEBI" id="CHEBI:60539"/>
    </cofactor>
</comment>
<name>A0ABP0HFN0_9DINO</name>
<dbReference type="InterPro" id="IPR005623">
    <property type="entry name" value="Chaperone_NapD_NO3_reduct"/>
</dbReference>
<evidence type="ECO:0000256" key="11">
    <source>
        <dbReference type="ARBA" id="ARBA00022737"/>
    </source>
</evidence>
<feature type="transmembrane region" description="Helical" evidence="17">
    <location>
        <begin position="1239"/>
        <end position="1261"/>
    </location>
</feature>
<dbReference type="InterPro" id="IPR006657">
    <property type="entry name" value="MoPterin_dinucl-bd_dom"/>
</dbReference>
<evidence type="ECO:0000256" key="6">
    <source>
        <dbReference type="ARBA" id="ARBA00022485"/>
    </source>
</evidence>
<evidence type="ECO:0000256" key="13">
    <source>
        <dbReference type="ARBA" id="ARBA00023002"/>
    </source>
</evidence>
<dbReference type="InterPro" id="IPR009010">
    <property type="entry name" value="Asp_de-COase-like_dom_sf"/>
</dbReference>
<dbReference type="PROSITE" id="PS51669">
    <property type="entry name" value="4FE4S_MOW_BIS_MGD"/>
    <property type="match status" value="1"/>
</dbReference>
<dbReference type="InterPro" id="IPR006963">
    <property type="entry name" value="Mopterin_OxRdtase_4Fe-4S_dom"/>
</dbReference>
<dbReference type="NCBIfam" id="NF010055">
    <property type="entry name" value="PRK13532.1"/>
    <property type="match status" value="1"/>
</dbReference>
<keyword evidence="17" id="KW-0812">Transmembrane</keyword>
<evidence type="ECO:0000259" key="18">
    <source>
        <dbReference type="PROSITE" id="PS51379"/>
    </source>
</evidence>
<dbReference type="SUPFAM" id="SSF48695">
    <property type="entry name" value="Multiheme cytochromes"/>
    <property type="match status" value="1"/>
</dbReference>
<dbReference type="CDD" id="cd02754">
    <property type="entry name" value="MopB_Nitrate-R-NapA-like"/>
    <property type="match status" value="1"/>
</dbReference>
<dbReference type="Pfam" id="PF03264">
    <property type="entry name" value="Cytochrom_NNT"/>
    <property type="match status" value="1"/>
</dbReference>
<evidence type="ECO:0000256" key="12">
    <source>
        <dbReference type="ARBA" id="ARBA00022982"/>
    </source>
</evidence>
<dbReference type="InterPro" id="IPR036280">
    <property type="entry name" value="Multihaem_cyt_sf"/>
</dbReference>
<dbReference type="Gene3D" id="3.30.70.20">
    <property type="match status" value="3"/>
</dbReference>
<evidence type="ECO:0000256" key="16">
    <source>
        <dbReference type="ARBA" id="ARBA00023063"/>
    </source>
</evidence>
<evidence type="ECO:0000313" key="20">
    <source>
        <dbReference type="EMBL" id="CAK8989023.1"/>
    </source>
</evidence>
<keyword evidence="9" id="KW-0479">Metal-binding</keyword>
<feature type="domain" description="4Fe-4S ferredoxin-type" evidence="18">
    <location>
        <begin position="1010"/>
        <end position="1040"/>
    </location>
</feature>
<dbReference type="Pfam" id="PF03927">
    <property type="entry name" value="NapD"/>
    <property type="match status" value="1"/>
</dbReference>
<gene>
    <name evidence="20" type="ORF">SCF082_LOCUS1645</name>
</gene>
<dbReference type="InterPro" id="IPR050123">
    <property type="entry name" value="Prok_molybdopt-oxidoreductase"/>
</dbReference>
<dbReference type="Pfam" id="PF12801">
    <property type="entry name" value="Fer4_5"/>
    <property type="match status" value="2"/>
</dbReference>
<keyword evidence="6" id="KW-0004">4Fe-4S</keyword>
<dbReference type="InterPro" id="IPR038266">
    <property type="entry name" value="NapC/NirT_cytc_sf"/>
</dbReference>
<dbReference type="NCBIfam" id="TIGR00397">
    <property type="entry name" value="mauM_napG"/>
    <property type="match status" value="1"/>
</dbReference>
<dbReference type="EMBL" id="CAXAMM010000792">
    <property type="protein sequence ID" value="CAK8989023.1"/>
    <property type="molecule type" value="Genomic_DNA"/>
</dbReference>
<keyword evidence="10" id="KW-0732">Signal</keyword>
<keyword evidence="17" id="KW-0472">Membrane</keyword>
<protein>
    <submittedName>
        <fullName evidence="20">Periplasmic nitrate reductase</fullName>
    </submittedName>
</protein>
<dbReference type="Gene3D" id="1.10.3820.10">
    <property type="entry name" value="Di-heme elbow motif domain"/>
    <property type="match status" value="1"/>
</dbReference>
<dbReference type="InterPro" id="IPR017900">
    <property type="entry name" value="4Fe4S_Fe_S_CS"/>
</dbReference>
<evidence type="ECO:0000256" key="4">
    <source>
        <dbReference type="ARBA" id="ARBA00008747"/>
    </source>
</evidence>
<evidence type="ECO:0000256" key="14">
    <source>
        <dbReference type="ARBA" id="ARBA00023004"/>
    </source>
</evidence>
<evidence type="ECO:0000256" key="3">
    <source>
        <dbReference type="ARBA" id="ARBA00004196"/>
    </source>
</evidence>